<dbReference type="EMBL" id="BAABLK010000027">
    <property type="protein sequence ID" value="GAA5227182.1"/>
    <property type="molecule type" value="Genomic_DNA"/>
</dbReference>
<dbReference type="InterPro" id="IPR006750">
    <property type="entry name" value="YdcZ"/>
</dbReference>
<gene>
    <name evidence="2" type="ORF">GCM10025778_17150</name>
</gene>
<keyword evidence="1" id="KW-1133">Transmembrane helix</keyword>
<protein>
    <submittedName>
        <fullName evidence="2">DMT family transporter</fullName>
    </submittedName>
</protein>
<accession>A0ABP9TN36</accession>
<feature type="transmembrane region" description="Helical" evidence="1">
    <location>
        <begin position="266"/>
        <end position="287"/>
    </location>
</feature>
<proteinExistence type="predicted"/>
<keyword evidence="1" id="KW-0472">Membrane</keyword>
<feature type="transmembrane region" description="Helical" evidence="1">
    <location>
        <begin position="239"/>
        <end position="259"/>
    </location>
</feature>
<evidence type="ECO:0000313" key="3">
    <source>
        <dbReference type="Proteomes" id="UP001501257"/>
    </source>
</evidence>
<feature type="transmembrane region" description="Helical" evidence="1">
    <location>
        <begin position="208"/>
        <end position="227"/>
    </location>
</feature>
<feature type="transmembrane region" description="Helical" evidence="1">
    <location>
        <begin position="108"/>
        <end position="130"/>
    </location>
</feature>
<name>A0ABP9TN36_9MICC</name>
<dbReference type="RefSeq" id="WP_210101578.1">
    <property type="nucleotide sequence ID" value="NZ_BAABLK010000027.1"/>
</dbReference>
<feature type="transmembrane region" description="Helical" evidence="1">
    <location>
        <begin position="169"/>
        <end position="187"/>
    </location>
</feature>
<organism evidence="2 3">
    <name type="scientific">Paeniglutamicibacter antarcticus</name>
    <dbReference type="NCBI Taxonomy" id="494023"/>
    <lineage>
        <taxon>Bacteria</taxon>
        <taxon>Bacillati</taxon>
        <taxon>Actinomycetota</taxon>
        <taxon>Actinomycetes</taxon>
        <taxon>Micrococcales</taxon>
        <taxon>Micrococcaceae</taxon>
        <taxon>Paeniglutamicibacter</taxon>
    </lineage>
</organism>
<feature type="transmembrane region" description="Helical" evidence="1">
    <location>
        <begin position="142"/>
        <end position="163"/>
    </location>
</feature>
<comment type="caution">
    <text evidence="2">The sequence shown here is derived from an EMBL/GenBank/DDBJ whole genome shotgun (WGS) entry which is preliminary data.</text>
</comment>
<feature type="transmembrane region" description="Helical" evidence="1">
    <location>
        <begin position="84"/>
        <end position="102"/>
    </location>
</feature>
<dbReference type="PANTHER" id="PTHR34821">
    <property type="entry name" value="INNER MEMBRANE PROTEIN YDCZ"/>
    <property type="match status" value="1"/>
</dbReference>
<dbReference type="Proteomes" id="UP001501257">
    <property type="component" value="Unassembled WGS sequence"/>
</dbReference>
<keyword evidence="1" id="KW-0812">Transmembrane</keyword>
<sequence>MARTERRTNAVPLALAGSAGMLMPLQALITSHAAGFLGGYFAAALLSALTSLVCLAVASFALPGGRAGWKKFGAVWRERPIPRWFMLAGLVGAYYMVAQAMSVSNIGLALFAVAVVGARTLSSIVIDVIGFSPAGKQPITRIRILGASLLVIGAVIAAWGTGARSAESPLAWTSLLVAVGAGLLVSFQQSMNGRAGQAYGSTTTATAINYLASTAGLLVAMAILSVLEIESFGFTSVPLWWMYLAGPLGILFVVTGVTLVPKLGALVLGIGLVTGQLVGSLAMDMVLSPGKVGGNEIIGTMVTLVAVLVASWQPNGRPRWKARQST</sequence>
<keyword evidence="3" id="KW-1185">Reference proteome</keyword>
<feature type="transmembrane region" description="Helical" evidence="1">
    <location>
        <begin position="37"/>
        <end position="63"/>
    </location>
</feature>
<evidence type="ECO:0000313" key="2">
    <source>
        <dbReference type="EMBL" id="GAA5227182.1"/>
    </source>
</evidence>
<dbReference type="PANTHER" id="PTHR34821:SF2">
    <property type="entry name" value="INNER MEMBRANE PROTEIN YDCZ"/>
    <property type="match status" value="1"/>
</dbReference>
<reference evidence="3" key="1">
    <citation type="journal article" date="2019" name="Int. J. Syst. Evol. Microbiol.">
        <title>The Global Catalogue of Microorganisms (GCM) 10K type strain sequencing project: providing services to taxonomists for standard genome sequencing and annotation.</title>
        <authorList>
            <consortium name="The Broad Institute Genomics Platform"/>
            <consortium name="The Broad Institute Genome Sequencing Center for Infectious Disease"/>
            <person name="Wu L."/>
            <person name="Ma J."/>
        </authorList>
    </citation>
    <scope>NUCLEOTIDE SEQUENCE [LARGE SCALE GENOMIC DNA]</scope>
    <source>
        <strain evidence="3">JCM 18952</strain>
    </source>
</reference>
<evidence type="ECO:0000256" key="1">
    <source>
        <dbReference type="SAM" id="Phobius"/>
    </source>
</evidence>
<feature type="transmembrane region" description="Helical" evidence="1">
    <location>
        <begin position="293"/>
        <end position="312"/>
    </location>
</feature>
<dbReference type="Pfam" id="PF04657">
    <property type="entry name" value="DMT_YdcZ"/>
    <property type="match status" value="2"/>
</dbReference>